<evidence type="ECO:0000313" key="2">
    <source>
        <dbReference type="EMBL" id="REJ10863.1"/>
    </source>
</evidence>
<keyword evidence="1" id="KW-1133">Transmembrane helix</keyword>
<keyword evidence="1" id="KW-0812">Transmembrane</keyword>
<comment type="caution">
    <text evidence="2">The sequence shown here is derived from an EMBL/GenBank/DDBJ whole genome shotgun (WGS) entry which is preliminary data.</text>
</comment>
<evidence type="ECO:0000313" key="3">
    <source>
        <dbReference type="Proteomes" id="UP000256305"/>
    </source>
</evidence>
<dbReference type="EMBL" id="QUAE01000001">
    <property type="protein sequence ID" value="REJ10863.1"/>
    <property type="molecule type" value="Genomic_DNA"/>
</dbReference>
<organism evidence="2 3">
    <name type="scientific">Halobacillus trueperi</name>
    <dbReference type="NCBI Taxonomy" id="156205"/>
    <lineage>
        <taxon>Bacteria</taxon>
        <taxon>Bacillati</taxon>
        <taxon>Bacillota</taxon>
        <taxon>Bacilli</taxon>
        <taxon>Bacillales</taxon>
        <taxon>Bacillaceae</taxon>
        <taxon>Halobacillus</taxon>
    </lineage>
</organism>
<reference evidence="2 3" key="1">
    <citation type="submission" date="2018-08" db="EMBL/GenBank/DDBJ databases">
        <title>Genome sequence of Halobacillus trueperi KCTC 3686.</title>
        <authorList>
            <person name="Cho K.H."/>
            <person name="Kwak M.-J."/>
            <person name="Kim B.-Y."/>
            <person name="Chun J."/>
        </authorList>
    </citation>
    <scope>NUCLEOTIDE SEQUENCE [LARGE SCALE GENOMIC DNA]</scope>
    <source>
        <strain evidence="2 3">KCTC 3686</strain>
    </source>
</reference>
<dbReference type="Proteomes" id="UP000256305">
    <property type="component" value="Unassembled WGS sequence"/>
</dbReference>
<name>A0A3E0JD37_9BACI</name>
<accession>A0A3E0JD37</accession>
<feature type="transmembrane region" description="Helical" evidence="1">
    <location>
        <begin position="26"/>
        <end position="46"/>
    </location>
</feature>
<gene>
    <name evidence="2" type="ORF">DYE48_00210</name>
</gene>
<dbReference type="AlphaFoldDB" id="A0A3E0JD37"/>
<keyword evidence="3" id="KW-1185">Reference proteome</keyword>
<keyword evidence="1" id="KW-0472">Membrane</keyword>
<sequence>MVTHLQYPEASYDYGMRSALFCEFRQGIFVFIGVEIFFDFIFSFVFQRNIILLLIKNSSADVLSRISQ</sequence>
<protein>
    <submittedName>
        <fullName evidence="2">Uncharacterized protein</fullName>
    </submittedName>
</protein>
<evidence type="ECO:0000256" key="1">
    <source>
        <dbReference type="SAM" id="Phobius"/>
    </source>
</evidence>
<proteinExistence type="predicted"/>